<dbReference type="SUPFAM" id="SSF54862">
    <property type="entry name" value="4Fe-4S ferredoxins"/>
    <property type="match status" value="1"/>
</dbReference>
<dbReference type="Proteomes" id="UP001595764">
    <property type="component" value="Unassembled WGS sequence"/>
</dbReference>
<organism evidence="16 17">
    <name type="scientific">Amycolatopsis halotolerans</name>
    <dbReference type="NCBI Taxonomy" id="330083"/>
    <lineage>
        <taxon>Bacteria</taxon>
        <taxon>Bacillati</taxon>
        <taxon>Actinomycetota</taxon>
        <taxon>Actinomycetes</taxon>
        <taxon>Pseudonocardiales</taxon>
        <taxon>Pseudonocardiaceae</taxon>
        <taxon>Amycolatopsis</taxon>
    </lineage>
</organism>
<dbReference type="InterPro" id="IPR010228">
    <property type="entry name" value="NADH_UbQ_OxRdtase_Gsu"/>
</dbReference>
<protein>
    <recommendedName>
        <fullName evidence="12">NADH-quinone oxidoreductase</fullName>
        <ecNumber evidence="12">7.1.1.-</ecNumber>
    </recommendedName>
</protein>
<evidence type="ECO:0000256" key="2">
    <source>
        <dbReference type="ARBA" id="ARBA00005404"/>
    </source>
</evidence>
<evidence type="ECO:0000256" key="3">
    <source>
        <dbReference type="ARBA" id="ARBA00022485"/>
    </source>
</evidence>
<dbReference type="SUPFAM" id="SSF54292">
    <property type="entry name" value="2Fe-2S ferredoxin-like"/>
    <property type="match status" value="1"/>
</dbReference>
<dbReference type="Gene3D" id="3.30.70.20">
    <property type="match status" value="1"/>
</dbReference>
<evidence type="ECO:0000256" key="6">
    <source>
        <dbReference type="ARBA" id="ARBA00022723"/>
    </source>
</evidence>
<keyword evidence="3 12" id="KW-0004">4Fe-4S</keyword>
<evidence type="ECO:0000256" key="1">
    <source>
        <dbReference type="ARBA" id="ARBA00001966"/>
    </source>
</evidence>
<feature type="domain" description="4Fe-4S His(Cys)3-ligated-type" evidence="15">
    <location>
        <begin position="102"/>
        <end position="141"/>
    </location>
</feature>
<dbReference type="Gene3D" id="3.40.50.740">
    <property type="match status" value="2"/>
</dbReference>
<comment type="caution">
    <text evidence="16">The sequence shown here is derived from an EMBL/GenBank/DDBJ whole genome shotgun (WGS) entry which is preliminary data.</text>
</comment>
<dbReference type="InterPro" id="IPR001041">
    <property type="entry name" value="2Fe-2S_ferredoxin-type"/>
</dbReference>
<dbReference type="PROSITE" id="PS00642">
    <property type="entry name" value="COMPLEX1_75K_2"/>
    <property type="match status" value="1"/>
</dbReference>
<keyword evidence="9 12" id="KW-0411">Iron-sulfur</keyword>
<dbReference type="NCBIfam" id="NF005895">
    <property type="entry name" value="PRK07860.1"/>
    <property type="match status" value="1"/>
</dbReference>
<dbReference type="PROSITE" id="PS51669">
    <property type="entry name" value="4FE4S_MOW_BIS_MGD"/>
    <property type="match status" value="1"/>
</dbReference>
<dbReference type="InterPro" id="IPR006963">
    <property type="entry name" value="Mopterin_OxRdtase_4Fe-4S_dom"/>
</dbReference>
<dbReference type="SUPFAM" id="SSF50692">
    <property type="entry name" value="ADC-like"/>
    <property type="match status" value="1"/>
</dbReference>
<dbReference type="PROSITE" id="PS00641">
    <property type="entry name" value="COMPLEX1_75K_1"/>
    <property type="match status" value="1"/>
</dbReference>
<comment type="catalytic activity">
    <reaction evidence="11 12">
        <text>a quinone + NADH + 5 H(+)(in) = a quinol + NAD(+) + 4 H(+)(out)</text>
        <dbReference type="Rhea" id="RHEA:57888"/>
        <dbReference type="ChEBI" id="CHEBI:15378"/>
        <dbReference type="ChEBI" id="CHEBI:24646"/>
        <dbReference type="ChEBI" id="CHEBI:57540"/>
        <dbReference type="ChEBI" id="CHEBI:57945"/>
        <dbReference type="ChEBI" id="CHEBI:132124"/>
    </reaction>
</comment>
<comment type="similarity">
    <text evidence="2 12">Belongs to the complex I 75 kDa subunit family.</text>
</comment>
<dbReference type="SMART" id="SM00926">
    <property type="entry name" value="Molybdop_Fe4S4"/>
    <property type="match status" value="1"/>
</dbReference>
<comment type="function">
    <text evidence="12">NDH-1 shuttles electrons from NADH, via FMN and iron-sulfur (Fe-S) centers, to quinones in the respiratory chain. Couples the redox reaction to proton translocation (for every two electrons transferred, four hydrogen ions are translocated across the cytoplasmic membrane), and thus conserves the redox energy in a proton gradient.</text>
</comment>
<keyword evidence="16" id="KW-0560">Oxidoreductase</keyword>
<keyword evidence="8 12" id="KW-0408">Iron</keyword>
<evidence type="ECO:0000256" key="8">
    <source>
        <dbReference type="ARBA" id="ARBA00023004"/>
    </source>
</evidence>
<keyword evidence="5 12" id="KW-0874">Quinone</keyword>
<comment type="cofactor">
    <cofactor evidence="12">
        <name>[2Fe-2S] cluster</name>
        <dbReference type="ChEBI" id="CHEBI:190135"/>
    </cofactor>
    <text evidence="12">Binds 1 [2Fe-2S] cluster per subunit.</text>
</comment>
<evidence type="ECO:0000313" key="16">
    <source>
        <dbReference type="EMBL" id="MFC3516297.1"/>
    </source>
</evidence>
<dbReference type="Pfam" id="PF00384">
    <property type="entry name" value="Molybdopterin"/>
    <property type="match status" value="1"/>
</dbReference>
<gene>
    <name evidence="16" type="ORF">ACFORO_39455</name>
</gene>
<dbReference type="InterPro" id="IPR000283">
    <property type="entry name" value="NADH_UbQ_OxRdtase_75kDa_su_CS"/>
</dbReference>
<accession>A0ABV7QSL8</accession>
<keyword evidence="10 12" id="KW-0520">NAD</keyword>
<dbReference type="RefSeq" id="WP_377873107.1">
    <property type="nucleotide sequence ID" value="NZ_JBHMAY010000046.1"/>
</dbReference>
<dbReference type="InterPro" id="IPR036010">
    <property type="entry name" value="2Fe-2S_ferredoxin-like_sf"/>
</dbReference>
<keyword evidence="6 12" id="KW-0479">Metal-binding</keyword>
<evidence type="ECO:0000256" key="10">
    <source>
        <dbReference type="ARBA" id="ARBA00023027"/>
    </source>
</evidence>
<dbReference type="PROSITE" id="PS51839">
    <property type="entry name" value="4FE4S_HC3"/>
    <property type="match status" value="1"/>
</dbReference>
<evidence type="ECO:0000259" key="14">
    <source>
        <dbReference type="PROSITE" id="PS51669"/>
    </source>
</evidence>
<dbReference type="PANTHER" id="PTHR43105:SF12">
    <property type="entry name" value="NADH-QUINONE OXIDOREDUCTASE SUBUNIT G"/>
    <property type="match status" value="1"/>
</dbReference>
<proteinExistence type="inferred from homology"/>
<name>A0ABV7QSL8_9PSEU</name>
<evidence type="ECO:0000256" key="5">
    <source>
        <dbReference type="ARBA" id="ARBA00022719"/>
    </source>
</evidence>
<dbReference type="Pfam" id="PF13510">
    <property type="entry name" value="Fer2_4"/>
    <property type="match status" value="1"/>
</dbReference>
<sequence>MTIAPDKPETAETPVPEGYVKLTIDGEEVIAPKGELLIRTAERLGTSIPRFCDHPLLDPAGACRQCLVEVEMGGRPMPKPQASCTMTVADGMVVKTQLTSPVADKAQQGVMELLLINHPLDCPICDKGGECPLQNQALAHGRAESRFVDTKRTFPKPLPISSQVLLDRERCVLCQRCTRFSDQVAGDPFIALLERGAHQQIGTAETADVLDLASRTTGGEPFQSYFSGNVIQICPVGALTSAAYRFRSRPFDLVSAPSVCEHCSSGCAERTDFRRGKVQRKLAGDDPEVNEEWLCDKGRFAFRYVQAGDRIRRPLVRNENGELEEASWTDALRIASAGLLKAREGKGGAALTGGRLTVEDAYAYSKFARIALRTNDIDFRTRAHSDEELAFLGSTVVGTTPETGVTFGELESARTVLCVAFEPEDEAPIVFLRLRKAARKNRTRVVHLGQWTTSSVRKTFGELLACVPGGEAAAVDGIAQHAADVDTALSGEGAVILVGERAAEIPGLFSALLRLTARTGARLAWIPRRAGDRGALETGCVPTLLPGGRSVADDAARAEVGKQWGAELPAAPGRDVTGILQAASGGQLDALVVGGVDPNDLPDPDLARRALDNAGFVVSLELRASEVTERADVVLPIAPAVEKSGSYLNWEGRRRDFAATLESTGSLSDGRVLDTLAVEMDADLFTQTPAAAAADFARLGKRPNVALGASDAPNVAFGAPSMPPPPPSTEALRAAGSLKAPNATLGRSEPGQGQAVLATWRQLIDNGSLQDDEPHLKGTQRPPVARLSAKTAEGLGGTVRVSNERGSITLPVEVADLPDGVVWLPGNSDGSAVRAALAAGHGALVQISGGDQ</sequence>
<evidence type="ECO:0000313" key="17">
    <source>
        <dbReference type="Proteomes" id="UP001595764"/>
    </source>
</evidence>
<evidence type="ECO:0000256" key="4">
    <source>
        <dbReference type="ARBA" id="ARBA00022714"/>
    </source>
</evidence>
<dbReference type="InterPro" id="IPR009010">
    <property type="entry name" value="Asp_de-COase-like_dom_sf"/>
</dbReference>
<feature type="domain" description="2Fe-2S ferredoxin-type" evidence="13">
    <location>
        <begin position="18"/>
        <end position="100"/>
    </location>
</feature>
<dbReference type="InterPro" id="IPR050123">
    <property type="entry name" value="Prok_molybdopt-oxidoreductase"/>
</dbReference>
<dbReference type="PROSITE" id="PS51085">
    <property type="entry name" value="2FE2S_FER_2"/>
    <property type="match status" value="1"/>
</dbReference>
<dbReference type="Pfam" id="PF10588">
    <property type="entry name" value="NADH-G_4Fe-4S_3"/>
    <property type="match status" value="1"/>
</dbReference>
<dbReference type="PANTHER" id="PTHR43105">
    <property type="entry name" value="RESPIRATORY NITRATE REDUCTASE"/>
    <property type="match status" value="1"/>
</dbReference>
<dbReference type="CDD" id="cd00207">
    <property type="entry name" value="fer2"/>
    <property type="match status" value="1"/>
</dbReference>
<keyword evidence="7 12" id="KW-1278">Translocase</keyword>
<dbReference type="NCBIfam" id="TIGR01973">
    <property type="entry name" value="NuoG"/>
    <property type="match status" value="1"/>
</dbReference>
<evidence type="ECO:0000259" key="13">
    <source>
        <dbReference type="PROSITE" id="PS51085"/>
    </source>
</evidence>
<dbReference type="Gene3D" id="2.20.25.90">
    <property type="entry name" value="ADC-like domains"/>
    <property type="match status" value="1"/>
</dbReference>
<evidence type="ECO:0000259" key="15">
    <source>
        <dbReference type="PROSITE" id="PS51839"/>
    </source>
</evidence>
<dbReference type="EMBL" id="JBHRWI010000062">
    <property type="protein sequence ID" value="MFC3516297.1"/>
    <property type="molecule type" value="Genomic_DNA"/>
</dbReference>
<keyword evidence="4 12" id="KW-0001">2Fe-2S</keyword>
<evidence type="ECO:0000256" key="11">
    <source>
        <dbReference type="ARBA" id="ARBA00047712"/>
    </source>
</evidence>
<feature type="domain" description="4Fe-4S Mo/W bis-MGD-type" evidence="14">
    <location>
        <begin position="253"/>
        <end position="309"/>
    </location>
</feature>
<keyword evidence="17" id="KW-1185">Reference proteome</keyword>
<evidence type="ECO:0000256" key="12">
    <source>
        <dbReference type="RuleBase" id="RU003525"/>
    </source>
</evidence>
<dbReference type="EC" id="7.1.1.-" evidence="12"/>
<dbReference type="SMART" id="SM00929">
    <property type="entry name" value="NADH-G_4Fe-4S_3"/>
    <property type="match status" value="1"/>
</dbReference>
<dbReference type="SUPFAM" id="SSF53706">
    <property type="entry name" value="Formate dehydrogenase/DMSO reductase, domains 1-3"/>
    <property type="match status" value="1"/>
</dbReference>
<reference evidence="17" key="1">
    <citation type="journal article" date="2019" name="Int. J. Syst. Evol. Microbiol.">
        <title>The Global Catalogue of Microorganisms (GCM) 10K type strain sequencing project: providing services to taxonomists for standard genome sequencing and annotation.</title>
        <authorList>
            <consortium name="The Broad Institute Genomics Platform"/>
            <consortium name="The Broad Institute Genome Sequencing Center for Infectious Disease"/>
            <person name="Wu L."/>
            <person name="Ma J."/>
        </authorList>
    </citation>
    <scope>NUCLEOTIDE SEQUENCE [LARGE SCALE GENOMIC DNA]</scope>
    <source>
        <strain evidence="17">CGMCC 4.7682</strain>
    </source>
</reference>
<dbReference type="Gene3D" id="3.10.20.740">
    <property type="match status" value="1"/>
</dbReference>
<dbReference type="Pfam" id="PF22117">
    <property type="entry name" value="Fer4_Nqo3"/>
    <property type="match status" value="1"/>
</dbReference>
<evidence type="ECO:0000256" key="9">
    <source>
        <dbReference type="ARBA" id="ARBA00023014"/>
    </source>
</evidence>
<dbReference type="InterPro" id="IPR019574">
    <property type="entry name" value="NADH_UbQ_OxRdtase_Gsu_4Fe4S-bd"/>
</dbReference>
<dbReference type="InterPro" id="IPR006656">
    <property type="entry name" value="Mopterin_OxRdtase"/>
</dbReference>
<dbReference type="InterPro" id="IPR054351">
    <property type="entry name" value="NADH_UbQ_OxRdtase_ferredoxin"/>
</dbReference>
<dbReference type="GO" id="GO:0050136">
    <property type="term" value="F:NADH dehydrogenase (quinone) (non-electrogenic) activity"/>
    <property type="evidence" value="ECO:0007669"/>
    <property type="project" value="UniProtKB-EC"/>
</dbReference>
<comment type="cofactor">
    <cofactor evidence="1 12">
        <name>[4Fe-4S] cluster</name>
        <dbReference type="ChEBI" id="CHEBI:49883"/>
    </cofactor>
</comment>
<dbReference type="Pfam" id="PF04879">
    <property type="entry name" value="Molybdop_Fe4S4"/>
    <property type="match status" value="1"/>
</dbReference>
<dbReference type="PROSITE" id="PS00643">
    <property type="entry name" value="COMPLEX1_75K_3"/>
    <property type="match status" value="1"/>
</dbReference>
<evidence type="ECO:0000256" key="7">
    <source>
        <dbReference type="ARBA" id="ARBA00022967"/>
    </source>
</evidence>